<name>A0ABW3MY63_9MICO</name>
<organism evidence="1 2">
    <name type="scientific">Terrabacter terrigena</name>
    <dbReference type="NCBI Taxonomy" id="574718"/>
    <lineage>
        <taxon>Bacteria</taxon>
        <taxon>Bacillati</taxon>
        <taxon>Actinomycetota</taxon>
        <taxon>Actinomycetes</taxon>
        <taxon>Micrococcales</taxon>
        <taxon>Intrasporangiaceae</taxon>
        <taxon>Terrabacter</taxon>
    </lineage>
</organism>
<evidence type="ECO:0000313" key="1">
    <source>
        <dbReference type="EMBL" id="MFD1055653.1"/>
    </source>
</evidence>
<dbReference type="Pfam" id="PF01663">
    <property type="entry name" value="Phosphodiest"/>
    <property type="match status" value="1"/>
</dbReference>
<dbReference type="InterPro" id="IPR023116">
    <property type="entry name" value="Phosphonoacetate_hydro_insert"/>
</dbReference>
<dbReference type="EMBL" id="JBHTKH010000010">
    <property type="protein sequence ID" value="MFD1055653.1"/>
    <property type="molecule type" value="Genomic_DNA"/>
</dbReference>
<comment type="caution">
    <text evidence="1">The sequence shown here is derived from an EMBL/GenBank/DDBJ whole genome shotgun (WGS) entry which is preliminary data.</text>
</comment>
<evidence type="ECO:0000313" key="2">
    <source>
        <dbReference type="Proteomes" id="UP001597046"/>
    </source>
</evidence>
<dbReference type="PANTHER" id="PTHR10151:SF120">
    <property type="entry name" value="BIS(5'-ADENOSYL)-TRIPHOSPHATASE"/>
    <property type="match status" value="1"/>
</dbReference>
<dbReference type="Proteomes" id="UP001597046">
    <property type="component" value="Unassembled WGS sequence"/>
</dbReference>
<reference evidence="2" key="1">
    <citation type="journal article" date="2019" name="Int. J. Syst. Evol. Microbiol.">
        <title>The Global Catalogue of Microorganisms (GCM) 10K type strain sequencing project: providing services to taxonomists for standard genome sequencing and annotation.</title>
        <authorList>
            <consortium name="The Broad Institute Genomics Platform"/>
            <consortium name="The Broad Institute Genome Sequencing Center for Infectious Disease"/>
            <person name="Wu L."/>
            <person name="Ma J."/>
        </authorList>
    </citation>
    <scope>NUCLEOTIDE SEQUENCE [LARGE SCALE GENOMIC DNA]</scope>
    <source>
        <strain evidence="2">CCUG 57508</strain>
    </source>
</reference>
<dbReference type="InterPro" id="IPR002591">
    <property type="entry name" value="Phosphodiest/P_Trfase"/>
</dbReference>
<sequence length="468" mass="51725">MNQPTTVPRKVLLLDVVGLTPRALADMPRLSRLAAAGWQSSLETVLPAVTCSVQSTMLTGRPPVDHGAVGNGWYFRDLGEVFLWRQHNALVEGEKVWDALRRAHPVARVANVCWWYAMGMDVDSIVTPRPVYHADGRKSPDCYTRPAALHDRLTDRLGAFPLFQYWGPTASIASSRWIVEATRLLLPEHDLTLAYVPHLDYDLQRFGPESPEARAAARELDDVLGPLLDDAERLGVSVLVVSEYGITAVDRPVDVNRVLRRAGLLEVHSQAGMEYLDPWASTAFAVADHQVAHVYVRDAGRLDEVRTLLEATPGVDQVLDRAGQAAYGLDHERSGDLVLVADPRAWFTYYYWLDDERAPDFARGVEIHRKPGYDPAELFFDPADRSAKARAGLSLVRKKLGLRYAMRVVPLDPRWVRGSHGRLPDDPVDGPVVITSDPGLRRESVAAADVHDLVLEAAGVAVAATTPL</sequence>
<dbReference type="InterPro" id="IPR017850">
    <property type="entry name" value="Alkaline_phosphatase_core_sf"/>
</dbReference>
<protein>
    <submittedName>
        <fullName evidence="1">Alkaline phosphatase family protein</fullName>
    </submittedName>
</protein>
<dbReference type="Gene3D" id="3.30.1360.110">
    <property type="entry name" value="Domain 2, Phosphonoacetate Hydrolase"/>
    <property type="match status" value="1"/>
</dbReference>
<proteinExistence type="predicted"/>
<keyword evidence="2" id="KW-1185">Reference proteome</keyword>
<gene>
    <name evidence="1" type="ORF">ACFQ2V_15175</name>
</gene>
<dbReference type="RefSeq" id="WP_386053680.1">
    <property type="nucleotide sequence ID" value="NZ_JBHTKH010000010.1"/>
</dbReference>
<dbReference type="SUPFAM" id="SSF53649">
    <property type="entry name" value="Alkaline phosphatase-like"/>
    <property type="match status" value="1"/>
</dbReference>
<dbReference type="Gene3D" id="3.40.720.10">
    <property type="entry name" value="Alkaline Phosphatase, subunit A"/>
    <property type="match status" value="1"/>
</dbReference>
<accession>A0ABW3MY63</accession>
<dbReference type="PANTHER" id="PTHR10151">
    <property type="entry name" value="ECTONUCLEOTIDE PYROPHOSPHATASE/PHOSPHODIESTERASE"/>
    <property type="match status" value="1"/>
</dbReference>